<keyword evidence="4" id="KW-0175">Coiled coil</keyword>
<dbReference type="OrthoDB" id="21502at2759"/>
<feature type="compositionally biased region" description="Acidic residues" evidence="5">
    <location>
        <begin position="1345"/>
        <end position="1354"/>
    </location>
</feature>
<evidence type="ECO:0000259" key="7">
    <source>
        <dbReference type="PROSITE" id="PS50250"/>
    </source>
</evidence>
<dbReference type="InterPro" id="IPR005062">
    <property type="entry name" value="SAC3/GANP/THP3_conserved"/>
</dbReference>
<dbReference type="InterPro" id="IPR045107">
    <property type="entry name" value="SAC3/GANP/THP3"/>
</dbReference>
<dbReference type="GO" id="GO:0006406">
    <property type="term" value="P:mRNA export from nucleus"/>
    <property type="evidence" value="ECO:0007669"/>
    <property type="project" value="TreeGrafter"/>
</dbReference>
<reference evidence="8 9" key="1">
    <citation type="journal article" date="2007" name="Nature">
        <title>Evolution of genes and genomes on the Drosophila phylogeny.</title>
        <authorList>
            <consortium name="Drosophila 12 Genomes Consortium"/>
            <person name="Clark A.G."/>
            <person name="Eisen M.B."/>
            <person name="Smith D.R."/>
            <person name="Bergman C.M."/>
            <person name="Oliver B."/>
            <person name="Markow T.A."/>
            <person name="Kaufman T.C."/>
            <person name="Kellis M."/>
            <person name="Gelbart W."/>
            <person name="Iyer V.N."/>
            <person name="Pollard D.A."/>
            <person name="Sackton T.B."/>
            <person name="Larracuente A.M."/>
            <person name="Singh N.D."/>
            <person name="Abad J.P."/>
            <person name="Abt D.N."/>
            <person name="Adryan B."/>
            <person name="Aguade M."/>
            <person name="Akashi H."/>
            <person name="Anderson W.W."/>
            <person name="Aquadro C.F."/>
            <person name="Ardell D.H."/>
            <person name="Arguello R."/>
            <person name="Artieri C.G."/>
            <person name="Barbash D.A."/>
            <person name="Barker D."/>
            <person name="Barsanti P."/>
            <person name="Batterham P."/>
            <person name="Batzoglou S."/>
            <person name="Begun D."/>
            <person name="Bhutkar A."/>
            <person name="Blanco E."/>
            <person name="Bosak S.A."/>
            <person name="Bradley R.K."/>
            <person name="Brand A.D."/>
            <person name="Brent M.R."/>
            <person name="Brooks A.N."/>
            <person name="Brown R.H."/>
            <person name="Butlin R.K."/>
            <person name="Caggese C."/>
            <person name="Calvi B.R."/>
            <person name="Bernardo de Carvalho A."/>
            <person name="Caspi A."/>
            <person name="Castrezana S."/>
            <person name="Celniker S.E."/>
            <person name="Chang J.L."/>
            <person name="Chapple C."/>
            <person name="Chatterji S."/>
            <person name="Chinwalla A."/>
            <person name="Civetta A."/>
            <person name="Clifton S.W."/>
            <person name="Comeron J.M."/>
            <person name="Costello J.C."/>
            <person name="Coyne J.A."/>
            <person name="Daub J."/>
            <person name="David R.G."/>
            <person name="Delcher A.L."/>
            <person name="Delehaunty K."/>
            <person name="Do C.B."/>
            <person name="Ebling H."/>
            <person name="Edwards K."/>
            <person name="Eickbush T."/>
            <person name="Evans J.D."/>
            <person name="Filipski A."/>
            <person name="Findeiss S."/>
            <person name="Freyhult E."/>
            <person name="Fulton L."/>
            <person name="Fulton R."/>
            <person name="Garcia A.C."/>
            <person name="Gardiner A."/>
            <person name="Garfield D.A."/>
            <person name="Garvin B.E."/>
            <person name="Gibson G."/>
            <person name="Gilbert D."/>
            <person name="Gnerre S."/>
            <person name="Godfrey J."/>
            <person name="Good R."/>
            <person name="Gotea V."/>
            <person name="Gravely B."/>
            <person name="Greenberg A.J."/>
            <person name="Griffiths-Jones S."/>
            <person name="Gross S."/>
            <person name="Guigo R."/>
            <person name="Gustafson E.A."/>
            <person name="Haerty W."/>
            <person name="Hahn M.W."/>
            <person name="Halligan D.L."/>
            <person name="Halpern A.L."/>
            <person name="Halter G.M."/>
            <person name="Han M.V."/>
            <person name="Heger A."/>
            <person name="Hillier L."/>
            <person name="Hinrichs A.S."/>
            <person name="Holmes I."/>
            <person name="Hoskins R.A."/>
            <person name="Hubisz M.J."/>
            <person name="Hultmark D."/>
            <person name="Huntley M.A."/>
            <person name="Jaffe D.B."/>
            <person name="Jagadeeshan S."/>
            <person name="Jeck W.R."/>
            <person name="Johnson J."/>
            <person name="Jones C.D."/>
            <person name="Jordan W.C."/>
            <person name="Karpen G.H."/>
            <person name="Kataoka E."/>
            <person name="Keightley P.D."/>
            <person name="Kheradpour P."/>
            <person name="Kirkness E.F."/>
            <person name="Koerich L.B."/>
            <person name="Kristiansen K."/>
            <person name="Kudrna D."/>
            <person name="Kulathinal R.J."/>
            <person name="Kumar S."/>
            <person name="Kwok R."/>
            <person name="Lander E."/>
            <person name="Langley C.H."/>
            <person name="Lapoint R."/>
            <person name="Lazzaro B.P."/>
            <person name="Lee S.J."/>
            <person name="Levesque L."/>
            <person name="Li R."/>
            <person name="Lin C.F."/>
            <person name="Lin M.F."/>
            <person name="Lindblad-Toh K."/>
            <person name="Llopart A."/>
            <person name="Long M."/>
            <person name="Low L."/>
            <person name="Lozovsky E."/>
            <person name="Lu J."/>
            <person name="Luo M."/>
            <person name="Machado C.A."/>
            <person name="Makalowski W."/>
            <person name="Marzo M."/>
            <person name="Matsuda M."/>
            <person name="Matzkin L."/>
            <person name="McAllister B."/>
            <person name="McBride C.S."/>
            <person name="McKernan B."/>
            <person name="McKernan K."/>
            <person name="Mendez-Lago M."/>
            <person name="Minx P."/>
            <person name="Mollenhauer M.U."/>
            <person name="Montooth K."/>
            <person name="Mount S.M."/>
            <person name="Mu X."/>
            <person name="Myers E."/>
            <person name="Negre B."/>
            <person name="Newfeld S."/>
            <person name="Nielsen R."/>
            <person name="Noor M.A."/>
            <person name="O'Grady P."/>
            <person name="Pachter L."/>
            <person name="Papaceit M."/>
            <person name="Parisi M.J."/>
            <person name="Parisi M."/>
            <person name="Parts L."/>
            <person name="Pedersen J.S."/>
            <person name="Pesole G."/>
            <person name="Phillippy A.M."/>
            <person name="Ponting C.P."/>
            <person name="Pop M."/>
            <person name="Porcelli D."/>
            <person name="Powell J.R."/>
            <person name="Prohaska S."/>
            <person name="Pruitt K."/>
            <person name="Puig M."/>
            <person name="Quesneville H."/>
            <person name="Ram K.R."/>
            <person name="Rand D."/>
            <person name="Rasmussen M.D."/>
            <person name="Reed L.K."/>
            <person name="Reenan R."/>
            <person name="Reily A."/>
            <person name="Remington K.A."/>
            <person name="Rieger T.T."/>
            <person name="Ritchie M.G."/>
            <person name="Robin C."/>
            <person name="Rogers Y.H."/>
            <person name="Rohde C."/>
            <person name="Rozas J."/>
            <person name="Rubenfield M.J."/>
            <person name="Ruiz A."/>
            <person name="Russo S."/>
            <person name="Salzberg S.L."/>
            <person name="Sanchez-Gracia A."/>
            <person name="Saranga D.J."/>
            <person name="Sato H."/>
            <person name="Schaeffer S.W."/>
            <person name="Schatz M.C."/>
            <person name="Schlenke T."/>
            <person name="Schwartz R."/>
            <person name="Segarra C."/>
            <person name="Singh R.S."/>
            <person name="Sirot L."/>
            <person name="Sirota M."/>
            <person name="Sisneros N.B."/>
            <person name="Smith C.D."/>
            <person name="Smith T.F."/>
            <person name="Spieth J."/>
            <person name="Stage D.E."/>
            <person name="Stark A."/>
            <person name="Stephan W."/>
            <person name="Strausberg R.L."/>
            <person name="Strempel S."/>
            <person name="Sturgill D."/>
            <person name="Sutton G."/>
            <person name="Sutton G.G."/>
            <person name="Tao W."/>
            <person name="Teichmann S."/>
            <person name="Tobari Y.N."/>
            <person name="Tomimura Y."/>
            <person name="Tsolas J.M."/>
            <person name="Valente V.L."/>
            <person name="Venter E."/>
            <person name="Venter J.C."/>
            <person name="Vicario S."/>
            <person name="Vieira F.G."/>
            <person name="Vilella A.J."/>
            <person name="Villasante A."/>
            <person name="Walenz B."/>
            <person name="Wang J."/>
            <person name="Wasserman M."/>
            <person name="Watts T."/>
            <person name="Wilson D."/>
            <person name="Wilson R.K."/>
            <person name="Wing R.A."/>
            <person name="Wolfner M.F."/>
            <person name="Wong A."/>
            <person name="Wong G.K."/>
            <person name="Wu C.I."/>
            <person name="Wu G."/>
            <person name="Yamamoto D."/>
            <person name="Yang H.P."/>
            <person name="Yang S.P."/>
            <person name="Yorke J.A."/>
            <person name="Yoshida K."/>
            <person name="Zdobnov E."/>
            <person name="Zhang P."/>
            <person name="Zhang Y."/>
            <person name="Zimin A.V."/>
            <person name="Baldwin J."/>
            <person name="Abdouelleil A."/>
            <person name="Abdulkadir J."/>
            <person name="Abebe A."/>
            <person name="Abera B."/>
            <person name="Abreu J."/>
            <person name="Acer S.C."/>
            <person name="Aftuck L."/>
            <person name="Alexander A."/>
            <person name="An P."/>
            <person name="Anderson E."/>
            <person name="Anderson S."/>
            <person name="Arachi H."/>
            <person name="Azer M."/>
            <person name="Bachantsang P."/>
            <person name="Barry A."/>
            <person name="Bayul T."/>
            <person name="Berlin A."/>
            <person name="Bessette D."/>
            <person name="Bloom T."/>
            <person name="Blye J."/>
            <person name="Boguslavskiy L."/>
            <person name="Bonnet C."/>
            <person name="Boukhgalter B."/>
            <person name="Bourzgui I."/>
            <person name="Brown A."/>
            <person name="Cahill P."/>
            <person name="Channer S."/>
            <person name="Cheshatsang Y."/>
            <person name="Chuda L."/>
            <person name="Citroen M."/>
            <person name="Collymore A."/>
            <person name="Cooke P."/>
            <person name="Costello M."/>
            <person name="D'Aco K."/>
            <person name="Daza R."/>
            <person name="De Haan G."/>
            <person name="DeGray S."/>
            <person name="DeMaso C."/>
            <person name="Dhargay N."/>
            <person name="Dooley K."/>
            <person name="Dooley E."/>
            <person name="Doricent M."/>
            <person name="Dorje P."/>
            <person name="Dorjee K."/>
            <person name="Dupes A."/>
            <person name="Elong R."/>
            <person name="Falk J."/>
            <person name="Farina A."/>
            <person name="Faro S."/>
            <person name="Ferguson D."/>
            <person name="Fisher S."/>
            <person name="Foley C.D."/>
            <person name="Franke A."/>
            <person name="Friedrich D."/>
            <person name="Gadbois L."/>
            <person name="Gearin G."/>
            <person name="Gearin C.R."/>
            <person name="Giannoukos G."/>
            <person name="Goode T."/>
            <person name="Graham J."/>
            <person name="Grandbois E."/>
            <person name="Grewal S."/>
            <person name="Gyaltsen K."/>
            <person name="Hafez N."/>
            <person name="Hagos B."/>
            <person name="Hall J."/>
            <person name="Henson C."/>
            <person name="Hollinger A."/>
            <person name="Honan T."/>
            <person name="Huard M.D."/>
            <person name="Hughes L."/>
            <person name="Hurhula B."/>
            <person name="Husby M.E."/>
            <person name="Kamat A."/>
            <person name="Kanga B."/>
            <person name="Kashin S."/>
            <person name="Khazanovich D."/>
            <person name="Kisner P."/>
            <person name="Lance K."/>
            <person name="Lara M."/>
            <person name="Lee W."/>
            <person name="Lennon N."/>
            <person name="Letendre F."/>
            <person name="LeVine R."/>
            <person name="Lipovsky A."/>
            <person name="Liu X."/>
            <person name="Liu J."/>
            <person name="Liu S."/>
            <person name="Lokyitsang T."/>
            <person name="Lokyitsang Y."/>
            <person name="Lubonja R."/>
            <person name="Lui A."/>
            <person name="MacDonald P."/>
            <person name="Magnisalis V."/>
            <person name="Maru K."/>
            <person name="Matthews C."/>
            <person name="McCusker W."/>
            <person name="McDonough S."/>
            <person name="Mehta T."/>
            <person name="Meldrim J."/>
            <person name="Meneus L."/>
            <person name="Mihai O."/>
            <person name="Mihalev A."/>
            <person name="Mihova T."/>
            <person name="Mittelman R."/>
            <person name="Mlenga V."/>
            <person name="Montmayeur A."/>
            <person name="Mulrain L."/>
            <person name="Navidi A."/>
            <person name="Naylor J."/>
            <person name="Negash T."/>
            <person name="Nguyen T."/>
            <person name="Nguyen N."/>
            <person name="Nicol R."/>
            <person name="Norbu C."/>
            <person name="Norbu N."/>
            <person name="Novod N."/>
            <person name="O'Neill B."/>
            <person name="Osman S."/>
            <person name="Markiewicz E."/>
            <person name="Oyono O.L."/>
            <person name="Patti C."/>
            <person name="Phunkhang P."/>
            <person name="Pierre F."/>
            <person name="Priest M."/>
            <person name="Raghuraman S."/>
            <person name="Rege F."/>
            <person name="Reyes R."/>
            <person name="Rise C."/>
            <person name="Rogov P."/>
            <person name="Ross K."/>
            <person name="Ryan E."/>
            <person name="Settipalli S."/>
            <person name="Shea T."/>
            <person name="Sherpa N."/>
            <person name="Shi L."/>
            <person name="Shih D."/>
            <person name="Sparrow T."/>
            <person name="Spaulding J."/>
            <person name="Stalker J."/>
            <person name="Stange-Thomann N."/>
            <person name="Stavropoulos S."/>
            <person name="Stone C."/>
            <person name="Strader C."/>
            <person name="Tesfaye S."/>
            <person name="Thomson T."/>
            <person name="Thoulutsang Y."/>
            <person name="Thoulutsang D."/>
            <person name="Topham K."/>
            <person name="Topping I."/>
            <person name="Tsamla T."/>
            <person name="Vassiliev H."/>
            <person name="Vo A."/>
            <person name="Wangchuk T."/>
            <person name="Wangdi T."/>
            <person name="Weiand M."/>
            <person name="Wilkinson J."/>
            <person name="Wilson A."/>
            <person name="Yadav S."/>
            <person name="Young G."/>
            <person name="Yu Q."/>
            <person name="Zembek L."/>
            <person name="Zhong D."/>
            <person name="Zimmer A."/>
            <person name="Zwirko Z."/>
            <person name="Jaffe D.B."/>
            <person name="Alvarez P."/>
            <person name="Brockman W."/>
            <person name="Butler J."/>
            <person name="Chin C."/>
            <person name="Gnerre S."/>
            <person name="Grabherr M."/>
            <person name="Kleber M."/>
            <person name="Mauceli E."/>
            <person name="MacCallum I."/>
        </authorList>
    </citation>
    <scope>NUCLEOTIDE SEQUENCE [LARGE SCALE GENOMIC DNA]</scope>
    <source>
        <strain evidence="9">Tai18E2 / Tucson 14021-0261.01</strain>
    </source>
</reference>
<dbReference type="Pfam" id="PF03399">
    <property type="entry name" value="SAC3_GANP"/>
    <property type="match status" value="1"/>
</dbReference>
<dbReference type="PANTHER" id="PTHR12436:SF3">
    <property type="entry name" value="GERMINAL-CENTER ASSOCIATED NUCLEAR PROTEIN"/>
    <property type="match status" value="1"/>
</dbReference>
<dbReference type="InterPro" id="IPR000717">
    <property type="entry name" value="PCI_dom"/>
</dbReference>
<feature type="region of interest" description="Disordered" evidence="5">
    <location>
        <begin position="1380"/>
        <end position="1424"/>
    </location>
</feature>
<dbReference type="FunFam" id="1.25.40.990:FF:000033">
    <property type="entry name" value="protein xmas-2"/>
    <property type="match status" value="1"/>
</dbReference>
<sequence>MLKTIEYTVIDRRGIFASAESIGGNCNNKTHSLSFTKKKKRKLQIKNHIRSMAEPRPGAYNYKTLLCTNIPELFLDKYVARSHFGRFGTLVNFVLRPRRMTCTVSYASEEQAERALLEGGSFQGHQFDISYAENETAPAQKTEEWVDPDVQAELSALQSGWRNEYATGKPLKPTQSGDGGGSSMLLAPPVAAAMSVKNPPATRDRTPAQLRDLENVMRRPAHTSEEKFRVLDARDKLLRLNGTQQKLAGATQGHCPDMCPEKERVLREFQRQVAFYELQPGSDELICHERALKQYSRSSADQETPLPHELRNETALHMTMSYLMHEIMDISERQEPQSHLGDWFHFVWDRTRSIRKEITQQELCSLGAVKLVEQCARFHIHCAARLVAADPSVFDSKINAENLTKCLQTLKYMYHDLRLKGVQCPRESEFRGYIVLLNLADANFLWDISQLPTELQSCPEVRQAIQFYLALQDTNFVRFFQLLMDEDTSYLSACILVAYLTRLRVLGLHRLIQAYRAPRKDEVSSLPLSYIADLLSFASEQEAADFVQHYGLEVNEAGRVVLSRMHTVETEYKLPRQYELVEMKRVQSVGEVVSGEPLPPRDLYLNHRPHNSFNEHGMLKSIAWAAKDQLPGMQQEEMQPQMPTHPPAASKQRDNFFKVPMQPEGTAAVFGAPATAAVPPASSIEGFSFVLPKSRAQELQEQALAEQQRRAQEEAKHQALQIALAAAKKREAELMAIHEAKVAEAERVRQQKLRERQEQQRRQQEELEAQRQREREQLQLESERQLKLEQLRLVQQQEREARKKTKTLEFYQEIFQDTLAEICEQEFKLHNQACRSYETVLDSLTRDLVAQQMQQSLYELGVMRVYIRRWRNYRRSQQQKDSLFNQLPLSFGADDSDRLVNERSVEDSLRLIRRYRLGEPCDYGKLLAGLEEQSWLKLDLWRVLDKCLPLAQPGARRFYKLVISLSGGQEGVQLNYDLDRGLLQQPKSPDARSVEGGYIRGFSQGIGLSVLKIRDNYHDWKASDLAQANGIICLIGLEELRNLKQRLKPLLQASRCHDVAVIVQYPANTTFVEPDIPLQDLCLRSFNIFPLRHSGNSRQRLMIALEAAVQFLAKVTVTKAVGHLQQVETREYLLGNLGSELFRRLKHAAEQDAAIRRGTQLNPQFCADLFNEAVQRLQLVAGEDLSDCPQFPEELRVFVQPLPIESSLPTNRLEHFEPGWHLTERRQRIVQLLERCKLPRMSELPRSSSLAEAQCQWVLDYAQLSQQEDCVEQIALQAIQILQSNAAGYLNFVEYLAGERMQYLLGQERNLPRGVVYKTRTLKSRFLSAWYYELRAPQMNQPVSADEDAQEQEEQPSQAEAQQLDFNDIMSKAEAVLNRCRQRQEDRRTLRDLNRPHKTRTSKVASNQKHDAENKPKRKRPNFK</sequence>
<proteinExistence type="inferred from homology"/>
<evidence type="ECO:0000313" key="9">
    <source>
        <dbReference type="Proteomes" id="UP000002282"/>
    </source>
</evidence>
<protein>
    <recommendedName>
        <fullName evidence="10">Protein xmas-2</fullName>
    </recommendedName>
</protein>
<dbReference type="PROSITE" id="PS50250">
    <property type="entry name" value="PCI"/>
    <property type="match status" value="1"/>
</dbReference>
<organism evidence="8 9">
    <name type="scientific">Drosophila yakuba</name>
    <name type="common">Fruit fly</name>
    <dbReference type="NCBI Taxonomy" id="7245"/>
    <lineage>
        <taxon>Eukaryota</taxon>
        <taxon>Metazoa</taxon>
        <taxon>Ecdysozoa</taxon>
        <taxon>Arthropoda</taxon>
        <taxon>Hexapoda</taxon>
        <taxon>Insecta</taxon>
        <taxon>Pterygota</taxon>
        <taxon>Neoptera</taxon>
        <taxon>Endopterygota</taxon>
        <taxon>Diptera</taxon>
        <taxon>Brachycera</taxon>
        <taxon>Muscomorpha</taxon>
        <taxon>Ephydroidea</taxon>
        <taxon>Drosophilidae</taxon>
        <taxon>Drosophila</taxon>
        <taxon>Sophophora</taxon>
    </lineage>
</organism>
<accession>B4Q263</accession>
<dbReference type="PANTHER" id="PTHR12436">
    <property type="entry name" value="80 KDA MCM3-ASSOCIATED PROTEIN"/>
    <property type="match status" value="1"/>
</dbReference>
<feature type="coiled-coil region" evidence="4">
    <location>
        <begin position="696"/>
        <end position="814"/>
    </location>
</feature>
<dbReference type="EMBL" id="CM000162">
    <property type="protein sequence ID" value="EDX02571.2"/>
    <property type="molecule type" value="Genomic_DNA"/>
</dbReference>
<dbReference type="HOGENOM" id="CLU_003138_0_0_1"/>
<dbReference type="SUPFAM" id="SSF54928">
    <property type="entry name" value="RNA-binding domain, RBD"/>
    <property type="match status" value="1"/>
</dbReference>
<name>B4Q263_DROYA</name>
<gene>
    <name evidence="8" type="primary">Dyak\GE15617</name>
    <name evidence="8" type="synonym">dyak_GLEANR_17115</name>
    <name evidence="8" type="synonym">GE15617</name>
    <name evidence="8" type="ORF">Dyak_GE15617</name>
</gene>
<dbReference type="Gene3D" id="3.30.70.330">
    <property type="match status" value="1"/>
</dbReference>
<dbReference type="KEGG" id="dya:Dyak_GE15617"/>
<evidence type="ECO:0000256" key="3">
    <source>
        <dbReference type="PROSITE-ProRule" id="PRU00176"/>
    </source>
</evidence>
<comment type="similarity">
    <text evidence="2">Belongs to the SAC3 family.</text>
</comment>
<dbReference type="GO" id="GO:0003723">
    <property type="term" value="F:RNA binding"/>
    <property type="evidence" value="ECO:0007669"/>
    <property type="project" value="UniProtKB-UniRule"/>
</dbReference>
<dbReference type="Gene3D" id="1.25.40.990">
    <property type="match status" value="1"/>
</dbReference>
<keyword evidence="1 3" id="KW-0694">RNA-binding</keyword>
<evidence type="ECO:0000256" key="5">
    <source>
        <dbReference type="SAM" id="MobiDB-lite"/>
    </source>
</evidence>
<dbReference type="Proteomes" id="UP000002282">
    <property type="component" value="Chromosome X"/>
</dbReference>
<feature type="compositionally biased region" description="Basic and acidic residues" evidence="5">
    <location>
        <begin position="1382"/>
        <end position="1395"/>
    </location>
</feature>
<dbReference type="InterPro" id="IPR035979">
    <property type="entry name" value="RBD_domain_sf"/>
</dbReference>
<feature type="domain" description="RRM" evidence="6">
    <location>
        <begin position="63"/>
        <end position="134"/>
    </location>
</feature>
<evidence type="ECO:0000259" key="6">
    <source>
        <dbReference type="PROSITE" id="PS50102"/>
    </source>
</evidence>
<evidence type="ECO:0000256" key="4">
    <source>
        <dbReference type="SAM" id="Coils"/>
    </source>
</evidence>
<evidence type="ECO:0008006" key="10">
    <source>
        <dbReference type="Google" id="ProtNLM"/>
    </source>
</evidence>
<dbReference type="CDD" id="cd12457">
    <property type="entry name" value="RRM_XMAS2"/>
    <property type="match status" value="1"/>
</dbReference>
<dbReference type="InterPro" id="IPR012677">
    <property type="entry name" value="Nucleotide-bd_a/b_plait_sf"/>
</dbReference>
<dbReference type="GO" id="GO:0005737">
    <property type="term" value="C:cytoplasm"/>
    <property type="evidence" value="ECO:0007669"/>
    <property type="project" value="TreeGrafter"/>
</dbReference>
<evidence type="ECO:0000256" key="2">
    <source>
        <dbReference type="ARBA" id="ARBA00038443"/>
    </source>
</evidence>
<dbReference type="GO" id="GO:0070390">
    <property type="term" value="C:transcription export complex 2"/>
    <property type="evidence" value="ECO:0007669"/>
    <property type="project" value="TreeGrafter"/>
</dbReference>
<feature type="domain" description="PCI" evidence="7">
    <location>
        <begin position="395"/>
        <end position="578"/>
    </location>
</feature>
<feature type="region of interest" description="Disordered" evidence="5">
    <location>
        <begin position="1341"/>
        <end position="1360"/>
    </location>
</feature>
<reference evidence="8 9" key="2">
    <citation type="journal article" date="2007" name="PLoS Biol.">
        <title>Principles of genome evolution in the Drosophila melanogaster species group.</title>
        <authorList>
            <person name="Ranz J.M."/>
            <person name="Maurin D."/>
            <person name="Chan Y.S."/>
            <person name="von Grotthuss M."/>
            <person name="Hillier L.W."/>
            <person name="Roote J."/>
            <person name="Ashburner M."/>
            <person name="Bergman C.M."/>
        </authorList>
    </citation>
    <scope>NUCLEOTIDE SEQUENCE [LARGE SCALE GENOMIC DNA]</scope>
    <source>
        <strain evidence="9">Tai18E2 / Tucson 14021-0261.01</strain>
    </source>
</reference>
<dbReference type="InterPro" id="IPR034366">
    <property type="entry name" value="XMAS_RRM"/>
</dbReference>
<dbReference type="InterPro" id="IPR000504">
    <property type="entry name" value="RRM_dom"/>
</dbReference>
<evidence type="ECO:0000256" key="1">
    <source>
        <dbReference type="ARBA" id="ARBA00022884"/>
    </source>
</evidence>
<evidence type="ECO:0000313" key="8">
    <source>
        <dbReference type="EMBL" id="EDX02571.2"/>
    </source>
</evidence>
<keyword evidence="9" id="KW-1185">Reference proteome</keyword>
<dbReference type="eggNOG" id="KOG1860">
    <property type="taxonomic scope" value="Eukaryota"/>
</dbReference>
<dbReference type="PROSITE" id="PS50102">
    <property type="entry name" value="RRM"/>
    <property type="match status" value="1"/>
</dbReference>